<dbReference type="InterPro" id="IPR018062">
    <property type="entry name" value="HTH_AraC-typ_CS"/>
</dbReference>
<comment type="caution">
    <text evidence="6">The sequence shown here is derived from an EMBL/GenBank/DDBJ whole genome shotgun (WGS) entry which is preliminary data.</text>
</comment>
<keyword evidence="7" id="KW-1185">Reference proteome</keyword>
<dbReference type="AlphaFoldDB" id="A0A5C4T1N9"/>
<dbReference type="GO" id="GO:0003700">
    <property type="term" value="F:DNA-binding transcription factor activity"/>
    <property type="evidence" value="ECO:0007669"/>
    <property type="project" value="InterPro"/>
</dbReference>
<dbReference type="Pfam" id="PF02311">
    <property type="entry name" value="AraC_binding"/>
    <property type="match status" value="1"/>
</dbReference>
<evidence type="ECO:0000313" key="7">
    <source>
        <dbReference type="Proteomes" id="UP000307943"/>
    </source>
</evidence>
<dbReference type="InterPro" id="IPR050204">
    <property type="entry name" value="AraC_XylS_family_regulators"/>
</dbReference>
<keyword evidence="1" id="KW-0805">Transcription regulation</keyword>
<dbReference type="InterPro" id="IPR037923">
    <property type="entry name" value="HTH-like"/>
</dbReference>
<keyword evidence="3" id="KW-0010">Activator</keyword>
<sequence>MTDNEVNRMCNCAMNLQTYTCAGPQPGFMKAEESLPLYVLIGVESGSFDFGIGQQTGRASFGDLVLAPPDEVFRRKSLGEIAFHVFYFSPPAEATLLDKLPIGKISVTDVSRLSSTYANLRKSWRDFGANTRRFDLTGHLLMDLLYMCELERQYASSRTKISDPLMQRAAGRIHRQLFGELNMQGIASELGIKPSELTRRFRLAYGVAPVEYATRLRLAEVKRLLRETTETLDAIACRCGYDSGTYLSRVFRAKLGVTPSAFRHYNQF</sequence>
<evidence type="ECO:0000256" key="1">
    <source>
        <dbReference type="ARBA" id="ARBA00023015"/>
    </source>
</evidence>
<dbReference type="Pfam" id="PF12833">
    <property type="entry name" value="HTH_18"/>
    <property type="match status" value="1"/>
</dbReference>
<dbReference type="SUPFAM" id="SSF46689">
    <property type="entry name" value="Homeodomain-like"/>
    <property type="match status" value="2"/>
</dbReference>
<evidence type="ECO:0000256" key="4">
    <source>
        <dbReference type="ARBA" id="ARBA00023163"/>
    </source>
</evidence>
<evidence type="ECO:0000256" key="3">
    <source>
        <dbReference type="ARBA" id="ARBA00023159"/>
    </source>
</evidence>
<name>A0A5C4T1N9_9BACL</name>
<gene>
    <name evidence="6" type="ORF">FE784_28940</name>
</gene>
<feature type="domain" description="HTH araC/xylS-type" evidence="5">
    <location>
        <begin position="167"/>
        <end position="265"/>
    </location>
</feature>
<protein>
    <submittedName>
        <fullName evidence="6">Helix-turn-helix transcriptional regulator</fullName>
    </submittedName>
</protein>
<evidence type="ECO:0000313" key="6">
    <source>
        <dbReference type="EMBL" id="TNJ62806.1"/>
    </source>
</evidence>
<organism evidence="6 7">
    <name type="scientific">Paenibacillus hemerocallicola</name>
    <dbReference type="NCBI Taxonomy" id="1172614"/>
    <lineage>
        <taxon>Bacteria</taxon>
        <taxon>Bacillati</taxon>
        <taxon>Bacillota</taxon>
        <taxon>Bacilli</taxon>
        <taxon>Bacillales</taxon>
        <taxon>Paenibacillaceae</taxon>
        <taxon>Paenibacillus</taxon>
    </lineage>
</organism>
<dbReference type="PROSITE" id="PS00041">
    <property type="entry name" value="HTH_ARAC_FAMILY_1"/>
    <property type="match status" value="1"/>
</dbReference>
<reference evidence="6 7" key="1">
    <citation type="submission" date="2019-05" db="EMBL/GenBank/DDBJ databases">
        <title>We sequenced the genome of Paenibacillus hemerocallicola KCTC 33185 for further insight into its adaptation and study the phylogeny of Paenibacillus.</title>
        <authorList>
            <person name="Narsing Rao M.P."/>
        </authorList>
    </citation>
    <scope>NUCLEOTIDE SEQUENCE [LARGE SCALE GENOMIC DNA]</scope>
    <source>
        <strain evidence="6 7">KCTC 33185</strain>
    </source>
</reference>
<keyword evidence="4" id="KW-0804">Transcription</keyword>
<dbReference type="Proteomes" id="UP000307943">
    <property type="component" value="Unassembled WGS sequence"/>
</dbReference>
<proteinExistence type="predicted"/>
<accession>A0A5C4T1N9</accession>
<dbReference type="SMART" id="SM00342">
    <property type="entry name" value="HTH_ARAC"/>
    <property type="match status" value="1"/>
</dbReference>
<keyword evidence="2" id="KW-0238">DNA-binding</keyword>
<evidence type="ECO:0000259" key="5">
    <source>
        <dbReference type="PROSITE" id="PS01124"/>
    </source>
</evidence>
<dbReference type="GO" id="GO:0043565">
    <property type="term" value="F:sequence-specific DNA binding"/>
    <property type="evidence" value="ECO:0007669"/>
    <property type="project" value="InterPro"/>
</dbReference>
<dbReference type="InterPro" id="IPR003313">
    <property type="entry name" value="AraC-bd"/>
</dbReference>
<dbReference type="EMBL" id="VDCQ01000053">
    <property type="protein sequence ID" value="TNJ62806.1"/>
    <property type="molecule type" value="Genomic_DNA"/>
</dbReference>
<evidence type="ECO:0000256" key="2">
    <source>
        <dbReference type="ARBA" id="ARBA00023125"/>
    </source>
</evidence>
<dbReference type="PROSITE" id="PS01124">
    <property type="entry name" value="HTH_ARAC_FAMILY_2"/>
    <property type="match status" value="1"/>
</dbReference>
<dbReference type="Gene3D" id="1.10.10.60">
    <property type="entry name" value="Homeodomain-like"/>
    <property type="match status" value="1"/>
</dbReference>
<dbReference type="InterPro" id="IPR018060">
    <property type="entry name" value="HTH_AraC"/>
</dbReference>
<dbReference type="PANTHER" id="PTHR46796">
    <property type="entry name" value="HTH-TYPE TRANSCRIPTIONAL ACTIVATOR RHAS-RELATED"/>
    <property type="match status" value="1"/>
</dbReference>
<dbReference type="OrthoDB" id="342399at2"/>
<dbReference type="SUPFAM" id="SSF51215">
    <property type="entry name" value="Regulatory protein AraC"/>
    <property type="match status" value="1"/>
</dbReference>
<dbReference type="InterPro" id="IPR009057">
    <property type="entry name" value="Homeodomain-like_sf"/>
</dbReference>